<dbReference type="AlphaFoldDB" id="A0A0E9SDJ2"/>
<proteinExistence type="predicted"/>
<evidence type="ECO:0000256" key="1">
    <source>
        <dbReference type="SAM" id="Phobius"/>
    </source>
</evidence>
<name>A0A0E9SDJ2_ANGAN</name>
<keyword evidence="1" id="KW-0812">Transmembrane</keyword>
<keyword evidence="1" id="KW-0472">Membrane</keyword>
<accession>A0A0E9SDJ2</accession>
<organism evidence="2">
    <name type="scientific">Anguilla anguilla</name>
    <name type="common">European freshwater eel</name>
    <name type="synonym">Muraena anguilla</name>
    <dbReference type="NCBI Taxonomy" id="7936"/>
    <lineage>
        <taxon>Eukaryota</taxon>
        <taxon>Metazoa</taxon>
        <taxon>Chordata</taxon>
        <taxon>Craniata</taxon>
        <taxon>Vertebrata</taxon>
        <taxon>Euteleostomi</taxon>
        <taxon>Actinopterygii</taxon>
        <taxon>Neopterygii</taxon>
        <taxon>Teleostei</taxon>
        <taxon>Anguilliformes</taxon>
        <taxon>Anguillidae</taxon>
        <taxon>Anguilla</taxon>
    </lineage>
</organism>
<feature type="transmembrane region" description="Helical" evidence="1">
    <location>
        <begin position="7"/>
        <end position="25"/>
    </location>
</feature>
<keyword evidence="1" id="KW-1133">Transmembrane helix</keyword>
<reference evidence="2" key="1">
    <citation type="submission" date="2014-11" db="EMBL/GenBank/DDBJ databases">
        <authorList>
            <person name="Amaro Gonzalez C."/>
        </authorList>
    </citation>
    <scope>NUCLEOTIDE SEQUENCE</scope>
</reference>
<evidence type="ECO:0000313" key="2">
    <source>
        <dbReference type="EMBL" id="JAH39297.1"/>
    </source>
</evidence>
<sequence length="29" mass="3039">MNAKNHLLSGFSMFCAITAVIQLVSSAPS</sequence>
<reference evidence="2" key="2">
    <citation type="journal article" date="2015" name="Fish Shellfish Immunol.">
        <title>Early steps in the European eel (Anguilla anguilla)-Vibrio vulnificus interaction in the gills: Role of the RtxA13 toxin.</title>
        <authorList>
            <person name="Callol A."/>
            <person name="Pajuelo D."/>
            <person name="Ebbesson L."/>
            <person name="Teles M."/>
            <person name="MacKenzie S."/>
            <person name="Amaro C."/>
        </authorList>
    </citation>
    <scope>NUCLEOTIDE SEQUENCE</scope>
</reference>
<dbReference type="EMBL" id="GBXM01069280">
    <property type="protein sequence ID" value="JAH39297.1"/>
    <property type="molecule type" value="Transcribed_RNA"/>
</dbReference>
<protein>
    <submittedName>
        <fullName evidence="2">Uncharacterized protein</fullName>
    </submittedName>
</protein>